<dbReference type="PROSITE" id="PS00175">
    <property type="entry name" value="PG_MUTASE"/>
    <property type="match status" value="1"/>
</dbReference>
<comment type="caution">
    <text evidence="4">The sequence shown here is derived from an EMBL/GenBank/DDBJ whole genome shotgun (WGS) entry which is preliminary data.</text>
</comment>
<accession>A0A081BC64</accession>
<gene>
    <name evidence="4" type="ORF">M2A_2131</name>
</gene>
<dbReference type="Proteomes" id="UP000028702">
    <property type="component" value="Unassembled WGS sequence"/>
</dbReference>
<feature type="compositionally biased region" description="Basic and acidic residues" evidence="3">
    <location>
        <begin position="25"/>
        <end position="38"/>
    </location>
</feature>
<dbReference type="Gene3D" id="3.40.50.1240">
    <property type="entry name" value="Phosphoglycerate mutase-like"/>
    <property type="match status" value="1"/>
</dbReference>
<proteinExistence type="predicted"/>
<reference evidence="4 5" key="1">
    <citation type="submission" date="2014-07" db="EMBL/GenBank/DDBJ databases">
        <title>Tepidicaulis marinum gen. nov., sp. nov., a novel marine bacterium denitrifying nitrate to nitrous oxide strictly under microaerobic conditions.</title>
        <authorList>
            <person name="Takeuchi M."/>
            <person name="Yamagishi T."/>
            <person name="Kamagata Y."/>
            <person name="Oshima K."/>
            <person name="Hattori M."/>
            <person name="Katayama T."/>
            <person name="Hanada S."/>
            <person name="Tamaki H."/>
            <person name="Marumo K."/>
            <person name="Maeda H."/>
            <person name="Nedachi M."/>
            <person name="Iwasaki W."/>
            <person name="Suwa Y."/>
            <person name="Sakata S."/>
        </authorList>
    </citation>
    <scope>NUCLEOTIDE SEQUENCE [LARGE SCALE GENOMIC DNA]</scope>
    <source>
        <strain evidence="4 5">MA2</strain>
    </source>
</reference>
<dbReference type="STRING" id="1333998.M2A_2131"/>
<evidence type="ECO:0000256" key="1">
    <source>
        <dbReference type="PIRSR" id="PIRSR613078-1"/>
    </source>
</evidence>
<feature type="binding site" evidence="2">
    <location>
        <begin position="13"/>
        <end position="20"/>
    </location>
    <ligand>
        <name>substrate</name>
    </ligand>
</feature>
<dbReference type="Pfam" id="PF00300">
    <property type="entry name" value="His_Phos_1"/>
    <property type="match status" value="1"/>
</dbReference>
<dbReference type="GO" id="GO:0005737">
    <property type="term" value="C:cytoplasm"/>
    <property type="evidence" value="ECO:0007669"/>
    <property type="project" value="TreeGrafter"/>
</dbReference>
<keyword evidence="5" id="KW-1185">Reference proteome</keyword>
<dbReference type="eggNOG" id="COG0406">
    <property type="taxonomic scope" value="Bacteria"/>
</dbReference>
<dbReference type="PANTHER" id="PTHR48100">
    <property type="entry name" value="BROAD-SPECIFICITY PHOSPHATASE YOR283W-RELATED"/>
    <property type="match status" value="1"/>
</dbReference>
<dbReference type="SMART" id="SM00855">
    <property type="entry name" value="PGAM"/>
    <property type="match status" value="1"/>
</dbReference>
<dbReference type="InterPro" id="IPR050275">
    <property type="entry name" value="PGM_Phosphatase"/>
</dbReference>
<feature type="binding site" evidence="2">
    <location>
        <begin position="94"/>
        <end position="97"/>
    </location>
    <ligand>
        <name>substrate</name>
    </ligand>
</feature>
<feature type="active site" description="Proton donor/acceptor" evidence="1">
    <location>
        <position position="94"/>
    </location>
</feature>
<sequence>MPCAFPHTLYIVRHGQTAWNAERRFQGQRDTPLNDKGRGQARRNGEALMEAQADLSALRFIASPLARARETMEILRAALGLDPHAYETDPLLMELSYGSWEGMTLHDISTNHKPEWDAREADKWHTPPPGGESYAQGEARARQFLGALQGGTLIVAHGGMQRAFRALLEDLPRGEAAVLDIPQDRIYRWDGAGAGWI</sequence>
<feature type="active site" description="Tele-phosphohistidine intermediate" evidence="1">
    <location>
        <position position="14"/>
    </location>
</feature>
<dbReference type="EMBL" id="BBIO01000010">
    <property type="protein sequence ID" value="GAK45632.1"/>
    <property type="molecule type" value="Genomic_DNA"/>
</dbReference>
<feature type="binding site" evidence="2">
    <location>
        <position position="67"/>
    </location>
    <ligand>
        <name>substrate</name>
    </ligand>
</feature>
<evidence type="ECO:0000313" key="4">
    <source>
        <dbReference type="EMBL" id="GAK45632.1"/>
    </source>
</evidence>
<dbReference type="CDD" id="cd07067">
    <property type="entry name" value="HP_PGM_like"/>
    <property type="match status" value="1"/>
</dbReference>
<dbReference type="AlphaFoldDB" id="A0A081BC64"/>
<dbReference type="GO" id="GO:0016791">
    <property type="term" value="F:phosphatase activity"/>
    <property type="evidence" value="ECO:0007669"/>
    <property type="project" value="TreeGrafter"/>
</dbReference>
<name>A0A081BC64_9HYPH</name>
<dbReference type="RefSeq" id="WP_045446975.1">
    <property type="nucleotide sequence ID" value="NZ_BBIO01000010.1"/>
</dbReference>
<evidence type="ECO:0000256" key="2">
    <source>
        <dbReference type="PIRSR" id="PIRSR613078-2"/>
    </source>
</evidence>
<feature type="region of interest" description="Disordered" evidence="3">
    <location>
        <begin position="25"/>
        <end position="44"/>
    </location>
</feature>
<dbReference type="InterPro" id="IPR013078">
    <property type="entry name" value="His_Pase_superF_clade-1"/>
</dbReference>
<dbReference type="InterPro" id="IPR001345">
    <property type="entry name" value="PG/BPGM_mutase_AS"/>
</dbReference>
<protein>
    <submittedName>
        <fullName evidence="4">Putative phosphoglycerate mutase</fullName>
    </submittedName>
</protein>
<dbReference type="PANTHER" id="PTHR48100:SF59">
    <property type="entry name" value="ADENOSYLCOBALAMIN_ALPHA-RIBAZOLE PHOSPHATASE"/>
    <property type="match status" value="1"/>
</dbReference>
<organism evidence="4 5">
    <name type="scientific">Tepidicaulis marinus</name>
    <dbReference type="NCBI Taxonomy" id="1333998"/>
    <lineage>
        <taxon>Bacteria</taxon>
        <taxon>Pseudomonadati</taxon>
        <taxon>Pseudomonadota</taxon>
        <taxon>Alphaproteobacteria</taxon>
        <taxon>Hyphomicrobiales</taxon>
        <taxon>Parvibaculaceae</taxon>
        <taxon>Tepidicaulis</taxon>
    </lineage>
</organism>
<dbReference type="SUPFAM" id="SSF53254">
    <property type="entry name" value="Phosphoglycerate mutase-like"/>
    <property type="match status" value="1"/>
</dbReference>
<dbReference type="PIRSF" id="PIRSF000709">
    <property type="entry name" value="6PFK_2-Ptase"/>
    <property type="match status" value="1"/>
</dbReference>
<dbReference type="InterPro" id="IPR029033">
    <property type="entry name" value="His_PPase_superfam"/>
</dbReference>
<evidence type="ECO:0000313" key="5">
    <source>
        <dbReference type="Proteomes" id="UP000028702"/>
    </source>
</evidence>
<evidence type="ECO:0000256" key="3">
    <source>
        <dbReference type="SAM" id="MobiDB-lite"/>
    </source>
</evidence>